<reference evidence="2 3" key="1">
    <citation type="submission" date="2019-08" db="EMBL/GenBank/DDBJ databases">
        <title>Deep-cultivation of Planctomycetes and their phenomic and genomic characterization uncovers novel biology.</title>
        <authorList>
            <person name="Wiegand S."/>
            <person name="Jogler M."/>
            <person name="Boedeker C."/>
            <person name="Pinto D."/>
            <person name="Vollmers J."/>
            <person name="Rivas-Marin E."/>
            <person name="Kohn T."/>
            <person name="Peeters S.H."/>
            <person name="Heuer A."/>
            <person name="Rast P."/>
            <person name="Oberbeckmann S."/>
            <person name="Bunk B."/>
            <person name="Jeske O."/>
            <person name="Meyerdierks A."/>
            <person name="Storesund J.E."/>
            <person name="Kallscheuer N."/>
            <person name="Luecker S."/>
            <person name="Lage O.M."/>
            <person name="Pohl T."/>
            <person name="Merkel B.J."/>
            <person name="Hornburger P."/>
            <person name="Mueller R.-W."/>
            <person name="Bruemmer F."/>
            <person name="Labrenz M."/>
            <person name="Spormann A.M."/>
            <person name="Op den Camp H."/>
            <person name="Overmann J."/>
            <person name="Amann R."/>
            <person name="Jetten M.S.M."/>
            <person name="Mascher T."/>
            <person name="Medema M.H."/>
            <person name="Devos D.P."/>
            <person name="Kaster A.-K."/>
            <person name="Ovreas L."/>
            <person name="Rohde M."/>
            <person name="Galperin M.Y."/>
            <person name="Jogler C."/>
        </authorList>
    </citation>
    <scope>NUCLEOTIDE SEQUENCE [LARGE SCALE GENOMIC DNA]</scope>
    <source>
        <strain evidence="2 3">OJF2</strain>
    </source>
</reference>
<evidence type="ECO:0008006" key="4">
    <source>
        <dbReference type="Google" id="ProtNLM"/>
    </source>
</evidence>
<feature type="region of interest" description="Disordered" evidence="1">
    <location>
        <begin position="77"/>
        <end position="98"/>
    </location>
</feature>
<dbReference type="RefSeq" id="WP_148594372.1">
    <property type="nucleotide sequence ID" value="NZ_CP042997.1"/>
</dbReference>
<evidence type="ECO:0000313" key="3">
    <source>
        <dbReference type="Proteomes" id="UP000324233"/>
    </source>
</evidence>
<proteinExistence type="predicted"/>
<dbReference type="EMBL" id="CP042997">
    <property type="protein sequence ID" value="QEH34448.1"/>
    <property type="molecule type" value="Genomic_DNA"/>
</dbReference>
<dbReference type="NCBIfam" id="TIGR03067">
    <property type="entry name" value="Planc_TIGR03067"/>
    <property type="match status" value="1"/>
</dbReference>
<dbReference type="OrthoDB" id="292826at2"/>
<dbReference type="AlphaFoldDB" id="A0A5B9W1Q1"/>
<sequence length="142" mass="15667">MSTTVMLAISLAALGGDPPADDLKALQGTWEVVAMEREKETVPAEDFKGWTARYEGNKVTLMDGDRVHRRGIVTLDPSRTPRSINTWDRDGPYEDQTSPGIYEIQGDTLKLAFAKPGQERPTAFTTKTGPAVLVVTYKRAKK</sequence>
<protein>
    <recommendedName>
        <fullName evidence="4">TIGR03067 domain-containing protein</fullName>
    </recommendedName>
</protein>
<keyword evidence="3" id="KW-1185">Reference proteome</keyword>
<gene>
    <name evidence="2" type="ORF">OJF2_29870</name>
</gene>
<name>A0A5B9W1Q1_9BACT</name>
<evidence type="ECO:0000256" key="1">
    <source>
        <dbReference type="SAM" id="MobiDB-lite"/>
    </source>
</evidence>
<dbReference type="Proteomes" id="UP000324233">
    <property type="component" value="Chromosome"/>
</dbReference>
<evidence type="ECO:0000313" key="2">
    <source>
        <dbReference type="EMBL" id="QEH34448.1"/>
    </source>
</evidence>
<organism evidence="2 3">
    <name type="scientific">Aquisphaera giovannonii</name>
    <dbReference type="NCBI Taxonomy" id="406548"/>
    <lineage>
        <taxon>Bacteria</taxon>
        <taxon>Pseudomonadati</taxon>
        <taxon>Planctomycetota</taxon>
        <taxon>Planctomycetia</taxon>
        <taxon>Isosphaerales</taxon>
        <taxon>Isosphaeraceae</taxon>
        <taxon>Aquisphaera</taxon>
    </lineage>
</organism>
<dbReference type="InterPro" id="IPR017504">
    <property type="entry name" value="CHP03067_Planctomycetes"/>
</dbReference>
<dbReference type="KEGG" id="agv:OJF2_29870"/>
<accession>A0A5B9W1Q1</accession>